<sequence length="151" mass="16750">MLLRTTALALMMSTPALAVTLVDATVPDVILSVARDFGTASFDNLSNGDPGIKGRIDDVTYYINFAGYKDNRNCNSIQLEATWEPTSDNTLAQMNTWNRTKMVGTASLNSKGNVALSMWVNLRNGVSAENLHDSFEWWEFILGDFKDFLSE</sequence>
<organism evidence="2 3">
    <name type="scientific">Deinococcus seoulensis</name>
    <dbReference type="NCBI Taxonomy" id="1837379"/>
    <lineage>
        <taxon>Bacteria</taxon>
        <taxon>Thermotogati</taxon>
        <taxon>Deinococcota</taxon>
        <taxon>Deinococci</taxon>
        <taxon>Deinococcales</taxon>
        <taxon>Deinococcaceae</taxon>
        <taxon>Deinococcus</taxon>
    </lineage>
</organism>
<proteinExistence type="predicted"/>
<dbReference type="Proteomes" id="UP000634308">
    <property type="component" value="Unassembled WGS sequence"/>
</dbReference>
<name>A0ABQ2RV55_9DEIO</name>
<dbReference type="RefSeq" id="WP_189064759.1">
    <property type="nucleotide sequence ID" value="NZ_BMQM01000010.1"/>
</dbReference>
<protein>
    <recommendedName>
        <fullName evidence="4">YbjN domain-containing protein</fullName>
    </recommendedName>
</protein>
<keyword evidence="1" id="KW-0732">Signal</keyword>
<reference evidence="3" key="1">
    <citation type="journal article" date="2019" name="Int. J. Syst. Evol. Microbiol.">
        <title>The Global Catalogue of Microorganisms (GCM) 10K type strain sequencing project: providing services to taxonomists for standard genome sequencing and annotation.</title>
        <authorList>
            <consortium name="The Broad Institute Genomics Platform"/>
            <consortium name="The Broad Institute Genome Sequencing Center for Infectious Disease"/>
            <person name="Wu L."/>
            <person name="Ma J."/>
        </authorList>
    </citation>
    <scope>NUCLEOTIDE SEQUENCE [LARGE SCALE GENOMIC DNA]</scope>
    <source>
        <strain evidence="3">JCM 31404</strain>
    </source>
</reference>
<keyword evidence="3" id="KW-1185">Reference proteome</keyword>
<feature type="signal peptide" evidence="1">
    <location>
        <begin position="1"/>
        <end position="18"/>
    </location>
</feature>
<evidence type="ECO:0008006" key="4">
    <source>
        <dbReference type="Google" id="ProtNLM"/>
    </source>
</evidence>
<dbReference type="Pfam" id="PF10722">
    <property type="entry name" value="YbjN"/>
    <property type="match status" value="1"/>
</dbReference>
<evidence type="ECO:0000313" key="3">
    <source>
        <dbReference type="Proteomes" id="UP000634308"/>
    </source>
</evidence>
<gene>
    <name evidence="2" type="ORF">GCM10008959_19130</name>
</gene>
<evidence type="ECO:0000256" key="1">
    <source>
        <dbReference type="SAM" id="SignalP"/>
    </source>
</evidence>
<accession>A0ABQ2RV55</accession>
<comment type="caution">
    <text evidence="2">The sequence shown here is derived from an EMBL/GenBank/DDBJ whole genome shotgun (WGS) entry which is preliminary data.</text>
</comment>
<dbReference type="EMBL" id="BMQM01000010">
    <property type="protein sequence ID" value="GGR57522.1"/>
    <property type="molecule type" value="Genomic_DNA"/>
</dbReference>
<dbReference type="InterPro" id="IPR019660">
    <property type="entry name" value="Put_sensory_transdc_reg_YbjN"/>
</dbReference>
<feature type="chain" id="PRO_5046652175" description="YbjN domain-containing protein" evidence="1">
    <location>
        <begin position="19"/>
        <end position="151"/>
    </location>
</feature>
<evidence type="ECO:0000313" key="2">
    <source>
        <dbReference type="EMBL" id="GGR57522.1"/>
    </source>
</evidence>